<dbReference type="RefSeq" id="WP_211041194.1">
    <property type="nucleotide sequence ID" value="NZ_JAELVF020000001.1"/>
</dbReference>
<reference evidence="1" key="1">
    <citation type="submission" date="2021-06" db="EMBL/GenBank/DDBJ databases">
        <title>Sequencing of actinobacteria type strains.</title>
        <authorList>
            <person name="Nguyen G.-S."/>
            <person name="Wentzel A."/>
        </authorList>
    </citation>
    <scope>NUCLEOTIDE SEQUENCE</scope>
    <source>
        <strain evidence="1">P38-E01</strain>
    </source>
</reference>
<dbReference type="Proteomes" id="UP000694501">
    <property type="component" value="Unassembled WGS sequence"/>
</dbReference>
<name>A0A949JB56_9ACTN</name>
<gene>
    <name evidence="1" type="ORF">JGS22_002475</name>
</gene>
<accession>A0A949JB56</accession>
<sequence length="59" mass="5949">MHRFLAAALTCVAAVLLAVGAGLGAVALLNASPEQPNVPLVHFPENEEAASDAPAPSEE</sequence>
<protein>
    <submittedName>
        <fullName evidence="1">Uncharacterized protein</fullName>
    </submittedName>
</protein>
<proteinExistence type="predicted"/>
<dbReference type="AlphaFoldDB" id="A0A949JB56"/>
<comment type="caution">
    <text evidence="1">The sequence shown here is derived from an EMBL/GenBank/DDBJ whole genome shotgun (WGS) entry which is preliminary data.</text>
</comment>
<organism evidence="1 2">
    <name type="scientific">Streptomyces tardus</name>
    <dbReference type="NCBI Taxonomy" id="2780544"/>
    <lineage>
        <taxon>Bacteria</taxon>
        <taxon>Bacillati</taxon>
        <taxon>Actinomycetota</taxon>
        <taxon>Actinomycetes</taxon>
        <taxon>Kitasatosporales</taxon>
        <taxon>Streptomycetaceae</taxon>
        <taxon>Streptomyces</taxon>
    </lineage>
</organism>
<keyword evidence="2" id="KW-1185">Reference proteome</keyword>
<evidence type="ECO:0000313" key="2">
    <source>
        <dbReference type="Proteomes" id="UP000694501"/>
    </source>
</evidence>
<dbReference type="EMBL" id="JAELVF020000001">
    <property type="protein sequence ID" value="MBU7596531.1"/>
    <property type="molecule type" value="Genomic_DNA"/>
</dbReference>
<evidence type="ECO:0000313" key="1">
    <source>
        <dbReference type="EMBL" id="MBU7596531.1"/>
    </source>
</evidence>